<proteinExistence type="predicted"/>
<feature type="domain" description="GGDEF" evidence="4">
    <location>
        <begin position="179"/>
        <end position="317"/>
    </location>
</feature>
<organism evidence="5 6">
    <name type="scientific">Methylomonas methanica (strain DSM 25384 / MC09)</name>
    <dbReference type="NCBI Taxonomy" id="857087"/>
    <lineage>
        <taxon>Bacteria</taxon>
        <taxon>Pseudomonadati</taxon>
        <taxon>Pseudomonadota</taxon>
        <taxon>Gammaproteobacteria</taxon>
        <taxon>Methylococcales</taxon>
        <taxon>Methylococcaceae</taxon>
        <taxon>Methylomonas</taxon>
    </lineage>
</organism>
<protein>
    <recommendedName>
        <fullName evidence="2">diguanylate cyclase</fullName>
        <ecNumber evidence="2">2.7.7.65</ecNumber>
    </recommendedName>
</protein>
<comment type="catalytic activity">
    <reaction evidence="3">
        <text>2 GTP = 3',3'-c-di-GMP + 2 diphosphate</text>
        <dbReference type="Rhea" id="RHEA:24898"/>
        <dbReference type="ChEBI" id="CHEBI:33019"/>
        <dbReference type="ChEBI" id="CHEBI:37565"/>
        <dbReference type="ChEBI" id="CHEBI:58805"/>
        <dbReference type="EC" id="2.7.7.65"/>
    </reaction>
</comment>
<dbReference type="GO" id="GO:0043709">
    <property type="term" value="P:cell adhesion involved in single-species biofilm formation"/>
    <property type="evidence" value="ECO:0007669"/>
    <property type="project" value="TreeGrafter"/>
</dbReference>
<gene>
    <name evidence="5" type="ordered locus">Metme_4561</name>
</gene>
<comment type="cofactor">
    <cofactor evidence="1">
        <name>Mg(2+)</name>
        <dbReference type="ChEBI" id="CHEBI:18420"/>
    </cofactor>
</comment>
<reference evidence="6" key="3">
    <citation type="submission" date="2011-05" db="EMBL/GenBank/DDBJ databases">
        <title>Complete sequence of Methylomonas methanica MC09.</title>
        <authorList>
            <consortium name="US DOE Joint Genome Institute"/>
            <person name="Lucas S."/>
            <person name="Han J."/>
            <person name="Lapidus A."/>
            <person name="Cheng J.-F."/>
            <person name="Goodwin L."/>
            <person name="Pitluck S."/>
            <person name="Peters L."/>
            <person name="Mikhailova N."/>
            <person name="Teshima H."/>
            <person name="Han C."/>
            <person name="Tapia R."/>
            <person name="Land M."/>
            <person name="Hauser L."/>
            <person name="Kyrpides N."/>
            <person name="Ivanova N."/>
            <person name="Pagani I."/>
            <person name="Stein L."/>
            <person name="Woyke T."/>
        </authorList>
    </citation>
    <scope>NUCLEOTIDE SEQUENCE [LARGE SCALE GENOMIC DNA]</scope>
    <source>
        <strain evidence="6">MC09</strain>
    </source>
</reference>
<evidence type="ECO:0000313" key="6">
    <source>
        <dbReference type="Proteomes" id="UP000008888"/>
    </source>
</evidence>
<dbReference type="EC" id="2.7.7.65" evidence="2"/>
<dbReference type="Gene3D" id="3.30.70.270">
    <property type="match status" value="1"/>
</dbReference>
<sequence>MGPNNEISDETANFLDAYSLPSGVMNAEGYWLFKNLALKEYLAPLDEECFFALLKDRMQESAVKKLIMRNKRVQLVEAKLVANITNMIACCTRIDLANFSHPIYLIELHTRAQRLHAFSSLNRLHLEQNKHEKKVLTTNLKLQRAVSDSHIDPLTKIANRRVLEEELPPLWEQAFHSRSSFSFLILDLDFFKKINDTYGHSQGDKALILVAETLMNNVKRTGDIVTRFGGEEFAILLPNTDIIGAKWVSDKILVAVRQLNIPNEGSDVANYLTVSVGCYTATPSHLEADITNIIRLADLCLYQAKNKGRNCAVHYEVSRD</sequence>
<dbReference type="AlphaFoldDB" id="G0A5P3"/>
<evidence type="ECO:0000256" key="2">
    <source>
        <dbReference type="ARBA" id="ARBA00012528"/>
    </source>
</evidence>
<dbReference type="PANTHER" id="PTHR45138:SF9">
    <property type="entry name" value="DIGUANYLATE CYCLASE DGCM-RELATED"/>
    <property type="match status" value="1"/>
</dbReference>
<reference key="2">
    <citation type="submission" date="2011-05" db="EMBL/GenBank/DDBJ databases">
        <title>Complete genome sequence of the aerobic marine methanotroph Methylomonas methanica MC09.</title>
        <authorList>
            <person name="Boden R."/>
            <person name="Cunliffe M."/>
            <person name="Scanlan J."/>
            <person name="Moussard H."/>
            <person name="Kits K.D."/>
            <person name="Klotz M."/>
            <person name="Jetten M."/>
            <person name="Vuilleumier S."/>
            <person name="Han J."/>
            <person name="Peters L."/>
            <person name="Mikhailova N."/>
            <person name="Teshima H."/>
            <person name="Tapia R."/>
            <person name="Kyrpides N."/>
            <person name="Ivanova N."/>
            <person name="Pagani I."/>
            <person name="Cheng J.-F."/>
            <person name="Goodwin L."/>
            <person name="Han C."/>
            <person name="Hauser L."/>
            <person name="Land M."/>
            <person name="Lapidus A."/>
            <person name="Lucas S."/>
            <person name="Pitluck S."/>
            <person name="Woyke T."/>
            <person name="Stein L.Y."/>
            <person name="Murrell C."/>
        </authorList>
    </citation>
    <scope>NUCLEOTIDE SEQUENCE</scope>
    <source>
        <strain>MC09</strain>
    </source>
</reference>
<dbReference type="InterPro" id="IPR000160">
    <property type="entry name" value="GGDEF_dom"/>
</dbReference>
<dbReference type="CDD" id="cd01949">
    <property type="entry name" value="GGDEF"/>
    <property type="match status" value="1"/>
</dbReference>
<dbReference type="STRING" id="857087.Metme_4561"/>
<dbReference type="HOGENOM" id="CLU_868223_0_0_6"/>
<dbReference type="EMBL" id="CP002738">
    <property type="protein sequence ID" value="AEG02900.1"/>
    <property type="molecule type" value="Genomic_DNA"/>
</dbReference>
<dbReference type="InterPro" id="IPR050469">
    <property type="entry name" value="Diguanylate_Cyclase"/>
</dbReference>
<dbReference type="GO" id="GO:1902201">
    <property type="term" value="P:negative regulation of bacterial-type flagellum-dependent cell motility"/>
    <property type="evidence" value="ECO:0007669"/>
    <property type="project" value="TreeGrafter"/>
</dbReference>
<name>G0A5P3_METMM</name>
<evidence type="ECO:0000259" key="4">
    <source>
        <dbReference type="PROSITE" id="PS50887"/>
    </source>
</evidence>
<dbReference type="PANTHER" id="PTHR45138">
    <property type="entry name" value="REGULATORY COMPONENTS OF SENSORY TRANSDUCTION SYSTEM"/>
    <property type="match status" value="1"/>
</dbReference>
<dbReference type="NCBIfam" id="TIGR00254">
    <property type="entry name" value="GGDEF"/>
    <property type="match status" value="1"/>
</dbReference>
<dbReference type="OrthoDB" id="9812260at2"/>
<dbReference type="InterPro" id="IPR029787">
    <property type="entry name" value="Nucleotide_cyclase"/>
</dbReference>
<dbReference type="Proteomes" id="UP000008888">
    <property type="component" value="Chromosome"/>
</dbReference>
<dbReference type="Pfam" id="PF00990">
    <property type="entry name" value="GGDEF"/>
    <property type="match status" value="1"/>
</dbReference>
<dbReference type="SMART" id="SM00267">
    <property type="entry name" value="GGDEF"/>
    <property type="match status" value="1"/>
</dbReference>
<accession>G0A5P3</accession>
<dbReference type="GO" id="GO:0052621">
    <property type="term" value="F:diguanylate cyclase activity"/>
    <property type="evidence" value="ECO:0007669"/>
    <property type="project" value="UniProtKB-EC"/>
</dbReference>
<dbReference type="eggNOG" id="COG3706">
    <property type="taxonomic scope" value="Bacteria"/>
</dbReference>
<reference evidence="5 6" key="1">
    <citation type="journal article" date="2011" name="J. Bacteriol.">
        <title>Complete Genome Sequence of the Aerobic Marine Methanotroph Methylomonas methanica MC09.</title>
        <authorList>
            <person name="Boden R."/>
            <person name="Cunliffe M."/>
            <person name="Scanlan J."/>
            <person name="Moussard H."/>
            <person name="Kits K.D."/>
            <person name="Klotz M.G."/>
            <person name="Jetten M.S."/>
            <person name="Vuilleumier S."/>
            <person name="Han J."/>
            <person name="Peters L."/>
            <person name="Mikhailova N."/>
            <person name="Teshima H."/>
            <person name="Tapia R."/>
            <person name="Kyrpides N."/>
            <person name="Ivanova N."/>
            <person name="Pagani I."/>
            <person name="Cheng J.F."/>
            <person name="Goodwin L."/>
            <person name="Han C."/>
            <person name="Hauser L."/>
            <person name="Land M.L."/>
            <person name="Lapidus A."/>
            <person name="Lucas S."/>
            <person name="Pitluck S."/>
            <person name="Woyke T."/>
            <person name="Stein L."/>
            <person name="Murrell J.C."/>
        </authorList>
    </citation>
    <scope>NUCLEOTIDE SEQUENCE [LARGE SCALE GENOMIC DNA]</scope>
    <source>
        <strain evidence="5 6">MC09</strain>
    </source>
</reference>
<evidence type="ECO:0000313" key="5">
    <source>
        <dbReference type="EMBL" id="AEG02900.1"/>
    </source>
</evidence>
<evidence type="ECO:0000256" key="1">
    <source>
        <dbReference type="ARBA" id="ARBA00001946"/>
    </source>
</evidence>
<evidence type="ECO:0000256" key="3">
    <source>
        <dbReference type="ARBA" id="ARBA00034247"/>
    </source>
</evidence>
<dbReference type="KEGG" id="mmt:Metme_4561"/>
<keyword evidence="6" id="KW-1185">Reference proteome</keyword>
<dbReference type="FunFam" id="3.30.70.270:FF:000001">
    <property type="entry name" value="Diguanylate cyclase domain protein"/>
    <property type="match status" value="1"/>
</dbReference>
<dbReference type="InterPro" id="IPR043128">
    <property type="entry name" value="Rev_trsase/Diguanyl_cyclase"/>
</dbReference>
<dbReference type="SUPFAM" id="SSF55073">
    <property type="entry name" value="Nucleotide cyclase"/>
    <property type="match status" value="1"/>
</dbReference>
<dbReference type="GO" id="GO:0005886">
    <property type="term" value="C:plasma membrane"/>
    <property type="evidence" value="ECO:0007669"/>
    <property type="project" value="TreeGrafter"/>
</dbReference>
<dbReference type="RefSeq" id="WP_013821113.1">
    <property type="nucleotide sequence ID" value="NC_015572.1"/>
</dbReference>
<dbReference type="PROSITE" id="PS50887">
    <property type="entry name" value="GGDEF"/>
    <property type="match status" value="1"/>
</dbReference>